<name>A0A0E9VW87_ANGAN</name>
<protein>
    <submittedName>
        <fullName evidence="1">Uncharacterized protein</fullName>
    </submittedName>
</protein>
<organism evidence="1">
    <name type="scientific">Anguilla anguilla</name>
    <name type="common">European freshwater eel</name>
    <name type="synonym">Muraena anguilla</name>
    <dbReference type="NCBI Taxonomy" id="7936"/>
    <lineage>
        <taxon>Eukaryota</taxon>
        <taxon>Metazoa</taxon>
        <taxon>Chordata</taxon>
        <taxon>Craniata</taxon>
        <taxon>Vertebrata</taxon>
        <taxon>Euteleostomi</taxon>
        <taxon>Actinopterygii</taxon>
        <taxon>Neopterygii</taxon>
        <taxon>Teleostei</taxon>
        <taxon>Anguilliformes</taxon>
        <taxon>Anguillidae</taxon>
        <taxon>Anguilla</taxon>
    </lineage>
</organism>
<accession>A0A0E9VW87</accession>
<proteinExistence type="predicted"/>
<evidence type="ECO:0000313" key="1">
    <source>
        <dbReference type="EMBL" id="JAH81600.1"/>
    </source>
</evidence>
<dbReference type="AlphaFoldDB" id="A0A0E9VW87"/>
<reference evidence="1" key="2">
    <citation type="journal article" date="2015" name="Fish Shellfish Immunol.">
        <title>Early steps in the European eel (Anguilla anguilla)-Vibrio vulnificus interaction in the gills: Role of the RtxA13 toxin.</title>
        <authorList>
            <person name="Callol A."/>
            <person name="Pajuelo D."/>
            <person name="Ebbesson L."/>
            <person name="Teles M."/>
            <person name="MacKenzie S."/>
            <person name="Amaro C."/>
        </authorList>
    </citation>
    <scope>NUCLEOTIDE SEQUENCE</scope>
</reference>
<dbReference type="EMBL" id="GBXM01026977">
    <property type="protein sequence ID" value="JAH81600.1"/>
    <property type="molecule type" value="Transcribed_RNA"/>
</dbReference>
<reference evidence="1" key="1">
    <citation type="submission" date="2014-11" db="EMBL/GenBank/DDBJ databases">
        <authorList>
            <person name="Amaro Gonzalez C."/>
        </authorList>
    </citation>
    <scope>NUCLEOTIDE SEQUENCE</scope>
</reference>
<sequence>MNTLQIRLNLMPSQFLCLVHPFN</sequence>